<proteinExistence type="predicted"/>
<sequence length="103" mass="10756">MTPPFAPQAIFKLLAMAAGGVCAPLRLLPRKAGVRQATVPPSAPSDTTSGEAGATAPAPASPFRCTSRLFAGIPDNFFCTRNLGHDGKHGYAGIFWTDDEAVR</sequence>
<evidence type="ECO:0000256" key="1">
    <source>
        <dbReference type="SAM" id="MobiDB-lite"/>
    </source>
</evidence>
<comment type="caution">
    <text evidence="2">The sequence shown here is derived from an EMBL/GenBank/DDBJ whole genome shotgun (WGS) entry which is preliminary data.</text>
</comment>
<accession>A0A8H2JGN3</accession>
<organism evidence="2">
    <name type="scientific">Mycolicibacterium mucogenicum DSM 44124</name>
    <dbReference type="NCBI Taxonomy" id="1226753"/>
    <lineage>
        <taxon>Bacteria</taxon>
        <taxon>Bacillati</taxon>
        <taxon>Actinomycetota</taxon>
        <taxon>Actinomycetes</taxon>
        <taxon>Mycobacteriales</taxon>
        <taxon>Mycobacteriaceae</taxon>
        <taxon>Mycolicibacterium</taxon>
    </lineage>
</organism>
<name>A0A8H2JGN3_MYCMU</name>
<gene>
    <name evidence="2" type="ORF">C1S78_26440</name>
</gene>
<feature type="region of interest" description="Disordered" evidence="1">
    <location>
        <begin position="33"/>
        <end position="61"/>
    </location>
</feature>
<reference evidence="2" key="1">
    <citation type="submission" date="2018-01" db="EMBL/GenBank/DDBJ databases">
        <title>Comparative genomics of Mycobacterium mucogenicum and Mycobacterium neoaurum clade members emphasizing tRNA and non-coding RNA.</title>
        <authorList>
            <person name="Behra P.R.K."/>
            <person name="Pettersson B.M.F."/>
            <person name="Das S."/>
            <person name="Dasgupta S."/>
            <person name="Kirsebom L.A."/>
        </authorList>
    </citation>
    <scope>NUCLEOTIDE SEQUENCE</scope>
    <source>
        <strain evidence="2">DSM 44124</strain>
    </source>
</reference>
<protein>
    <submittedName>
        <fullName evidence="2">Uncharacterized protein</fullName>
    </submittedName>
</protein>
<dbReference type="AlphaFoldDB" id="A0A8H2JGN3"/>
<evidence type="ECO:0000313" key="2">
    <source>
        <dbReference type="EMBL" id="TLH55446.1"/>
    </source>
</evidence>
<dbReference type="EMBL" id="POTL01000001">
    <property type="protein sequence ID" value="TLH55446.1"/>
    <property type="molecule type" value="Genomic_DNA"/>
</dbReference>